<gene>
    <name evidence="1" type="ORF">COLO4_13702</name>
</gene>
<dbReference type="EMBL" id="AWUE01015255">
    <property type="protein sequence ID" value="OMO98772.1"/>
    <property type="molecule type" value="Genomic_DNA"/>
</dbReference>
<sequence length="31" mass="3407">MVQAVRPEALPLGMSYAFKGKFGSHWLSVAQ</sequence>
<reference evidence="2" key="1">
    <citation type="submission" date="2013-09" db="EMBL/GenBank/DDBJ databases">
        <title>Corchorus olitorius genome sequencing.</title>
        <authorList>
            <person name="Alam M."/>
            <person name="Haque M.S."/>
            <person name="Islam M.S."/>
            <person name="Emdad E.M."/>
            <person name="Islam M.M."/>
            <person name="Ahmed B."/>
            <person name="Halim A."/>
            <person name="Hossen Q.M.M."/>
            <person name="Hossain M.Z."/>
            <person name="Ahmed R."/>
            <person name="Khan M.M."/>
            <person name="Islam R."/>
            <person name="Rashid M.M."/>
            <person name="Khan S.A."/>
            <person name="Rahman M.S."/>
            <person name="Alam M."/>
            <person name="Yahiya A.S."/>
            <person name="Khan M.S."/>
            <person name="Azam M.S."/>
            <person name="Haque T."/>
            <person name="Lashkar M.Z.H."/>
            <person name="Akhand A.I."/>
            <person name="Morshed G."/>
            <person name="Roy S."/>
            <person name="Uddin K.S."/>
            <person name="Rabeya T."/>
            <person name="Hossain A.S."/>
            <person name="Chowdhury A."/>
            <person name="Snigdha A.R."/>
            <person name="Mortoza M.S."/>
            <person name="Matin S.A."/>
            <person name="Hoque S.M.E."/>
            <person name="Islam M.K."/>
            <person name="Roy D.K."/>
            <person name="Haider R."/>
            <person name="Moosa M.M."/>
            <person name="Elias S.M."/>
            <person name="Hasan A.M."/>
            <person name="Jahan S."/>
            <person name="Shafiuddin M."/>
            <person name="Mahmood N."/>
            <person name="Shommy N.S."/>
        </authorList>
    </citation>
    <scope>NUCLEOTIDE SEQUENCE [LARGE SCALE GENOMIC DNA]</scope>
    <source>
        <strain evidence="2">cv. O-4</strain>
    </source>
</reference>
<accession>A0A1R3JV72</accession>
<organism evidence="1 2">
    <name type="scientific">Corchorus olitorius</name>
    <dbReference type="NCBI Taxonomy" id="93759"/>
    <lineage>
        <taxon>Eukaryota</taxon>
        <taxon>Viridiplantae</taxon>
        <taxon>Streptophyta</taxon>
        <taxon>Embryophyta</taxon>
        <taxon>Tracheophyta</taxon>
        <taxon>Spermatophyta</taxon>
        <taxon>Magnoliopsida</taxon>
        <taxon>eudicotyledons</taxon>
        <taxon>Gunneridae</taxon>
        <taxon>Pentapetalae</taxon>
        <taxon>rosids</taxon>
        <taxon>malvids</taxon>
        <taxon>Malvales</taxon>
        <taxon>Malvaceae</taxon>
        <taxon>Grewioideae</taxon>
        <taxon>Apeibeae</taxon>
        <taxon>Corchorus</taxon>
    </lineage>
</organism>
<keyword evidence="2" id="KW-1185">Reference proteome</keyword>
<name>A0A1R3JV72_9ROSI</name>
<comment type="caution">
    <text evidence="1">The sequence shown here is derived from an EMBL/GenBank/DDBJ whole genome shotgun (WGS) entry which is preliminary data.</text>
</comment>
<dbReference type="Proteomes" id="UP000187203">
    <property type="component" value="Unassembled WGS sequence"/>
</dbReference>
<dbReference type="AlphaFoldDB" id="A0A1R3JV72"/>
<proteinExistence type="predicted"/>
<evidence type="ECO:0000313" key="1">
    <source>
        <dbReference type="EMBL" id="OMO98772.1"/>
    </source>
</evidence>
<evidence type="ECO:0000313" key="2">
    <source>
        <dbReference type="Proteomes" id="UP000187203"/>
    </source>
</evidence>
<protein>
    <submittedName>
        <fullName evidence="1">Uncharacterized protein</fullName>
    </submittedName>
</protein>